<feature type="region of interest" description="Disordered" evidence="1">
    <location>
        <begin position="108"/>
        <end position="169"/>
    </location>
</feature>
<dbReference type="Proteomes" id="UP000215127">
    <property type="component" value="Chromosome 13"/>
</dbReference>
<protein>
    <recommendedName>
        <fullName evidence="4">RRM domain-containing protein</fullName>
    </recommendedName>
</protein>
<feature type="region of interest" description="Disordered" evidence="1">
    <location>
        <begin position="68"/>
        <end position="94"/>
    </location>
</feature>
<feature type="region of interest" description="Disordered" evidence="1">
    <location>
        <begin position="425"/>
        <end position="460"/>
    </location>
</feature>
<feature type="compositionally biased region" description="Polar residues" evidence="1">
    <location>
        <begin position="108"/>
        <end position="130"/>
    </location>
</feature>
<dbReference type="GO" id="GO:0003676">
    <property type="term" value="F:nucleic acid binding"/>
    <property type="evidence" value="ECO:0007669"/>
    <property type="project" value="InterPro"/>
</dbReference>
<sequence length="460" mass="48113">MKLSIFAILAVVASSGKRHSLRGLSRIVFYTLLYPLLEKRSYLNLNLLVARQCLGAYKTYDTFDIDIYGDDAEDSKPTGTTEDYGEDKIDFGEDEPLDSEIANANTQAGAVNTTEQSDIKQESQPPLTQHGTKRKAPDDDEDVKPARPASSTPMQQQQQQSHTSPSADRNATAALKLAELNWWTTEEHLRAFCASAGVEGNLKELTFGEHKINGKSRGEAFLEFDSPSASAAVKQAIEKSTLKEDGTKKPNSAQVMYTPPGNNPFKGKDSGAVSKKEYTSTPGGRGGAYNSFGAGRGGGFQRGGGGGFQRGGGGFQNRGGFQGGMAPQAQQGGGYGMNGGMNGGMNPAMGMNPGFANPMMAMGMGGFGNMRGGMGMGGAGMRGNFAGGMNMMGAMGGMNGMGGMNNMMGMGGNRGGMMGGGRGGWNGGFQQGGGMPQQQQQGGYGGGGYGQQPAKRMKPE</sequence>
<feature type="region of interest" description="Disordered" evidence="1">
    <location>
        <begin position="239"/>
        <end position="287"/>
    </location>
</feature>
<evidence type="ECO:0000313" key="3">
    <source>
        <dbReference type="Proteomes" id="UP000215127"/>
    </source>
</evidence>
<dbReference type="GO" id="GO:0005634">
    <property type="term" value="C:nucleus"/>
    <property type="evidence" value="ECO:0007669"/>
    <property type="project" value="UniProtKB-SubCell"/>
</dbReference>
<dbReference type="AlphaFoldDB" id="A0A1X7S9W1"/>
<keyword evidence="3" id="KW-1185">Reference proteome</keyword>
<feature type="compositionally biased region" description="Basic and acidic residues" evidence="1">
    <location>
        <begin position="266"/>
        <end position="278"/>
    </location>
</feature>
<proteinExistence type="predicted"/>
<feature type="compositionally biased region" description="Gly residues" evidence="1">
    <location>
        <begin position="425"/>
        <end position="435"/>
    </location>
</feature>
<gene>
    <name evidence="2" type="ORF">ZT3D7_G11475</name>
</gene>
<reference evidence="2 3" key="1">
    <citation type="submission" date="2016-06" db="EMBL/GenBank/DDBJ databases">
        <authorList>
            <person name="Kjaerup R.B."/>
            <person name="Dalgaard T.S."/>
            <person name="Juul-Madsen H.R."/>
        </authorList>
    </citation>
    <scope>NUCLEOTIDE SEQUENCE [LARGE SCALE GENOMIC DNA]</scope>
</reference>
<evidence type="ECO:0008006" key="4">
    <source>
        <dbReference type="Google" id="ProtNLM"/>
    </source>
</evidence>
<dbReference type="InterPro" id="IPR034772">
    <property type="entry name" value="CPSF6/7"/>
</dbReference>
<feature type="compositionally biased region" description="Basic and acidic residues" evidence="1">
    <location>
        <begin position="239"/>
        <end position="248"/>
    </location>
</feature>
<accession>A0A1X7S9W1</accession>
<evidence type="ECO:0000313" key="2">
    <source>
        <dbReference type="EMBL" id="SMQ56320.1"/>
    </source>
</evidence>
<dbReference type="Gene3D" id="3.30.70.330">
    <property type="match status" value="1"/>
</dbReference>
<name>A0A1X7S9W1_ZYMT9</name>
<evidence type="ECO:0000256" key="1">
    <source>
        <dbReference type="SAM" id="MobiDB-lite"/>
    </source>
</evidence>
<dbReference type="SUPFAM" id="SSF54928">
    <property type="entry name" value="RNA-binding domain, RBD"/>
    <property type="match status" value="1"/>
</dbReference>
<dbReference type="CDD" id="cd12372">
    <property type="entry name" value="RRM_CFIm68_CFIm59"/>
    <property type="match status" value="1"/>
</dbReference>
<dbReference type="InterPro" id="IPR012677">
    <property type="entry name" value="Nucleotide-bd_a/b_plait_sf"/>
</dbReference>
<dbReference type="PANTHER" id="PTHR23204">
    <property type="entry name" value="CLEAVAGE AND POLYADENYLATION SPECIFIC FACTOR"/>
    <property type="match status" value="1"/>
</dbReference>
<dbReference type="STRING" id="1276538.A0A1X7S9W1"/>
<dbReference type="EMBL" id="LT853704">
    <property type="protein sequence ID" value="SMQ56320.1"/>
    <property type="molecule type" value="Genomic_DNA"/>
</dbReference>
<organism evidence="2 3">
    <name type="scientific">Zymoseptoria tritici (strain ST99CH_3D7)</name>
    <dbReference type="NCBI Taxonomy" id="1276538"/>
    <lineage>
        <taxon>Eukaryota</taxon>
        <taxon>Fungi</taxon>
        <taxon>Dikarya</taxon>
        <taxon>Ascomycota</taxon>
        <taxon>Pezizomycotina</taxon>
        <taxon>Dothideomycetes</taxon>
        <taxon>Dothideomycetidae</taxon>
        <taxon>Mycosphaerellales</taxon>
        <taxon>Mycosphaerellaceae</taxon>
        <taxon>Zymoseptoria</taxon>
    </lineage>
</organism>
<dbReference type="GO" id="GO:0006397">
    <property type="term" value="P:mRNA processing"/>
    <property type="evidence" value="ECO:0007669"/>
    <property type="project" value="UniProtKB-KW"/>
</dbReference>
<dbReference type="InterPro" id="IPR035979">
    <property type="entry name" value="RBD_domain_sf"/>
</dbReference>